<keyword evidence="2" id="KW-1185">Reference proteome</keyword>
<protein>
    <submittedName>
        <fullName evidence="1">Uncharacterized protein</fullName>
    </submittedName>
</protein>
<name>A0ABV7NNG0_9SPHN</name>
<organism evidence="1 2">
    <name type="scientific">Sphingobium rhizovicinum</name>
    <dbReference type="NCBI Taxonomy" id="432308"/>
    <lineage>
        <taxon>Bacteria</taxon>
        <taxon>Pseudomonadati</taxon>
        <taxon>Pseudomonadota</taxon>
        <taxon>Alphaproteobacteria</taxon>
        <taxon>Sphingomonadales</taxon>
        <taxon>Sphingomonadaceae</taxon>
        <taxon>Sphingobium</taxon>
    </lineage>
</organism>
<sequence length="55" mass="6053">MPESETVAERRAVAVQLMELALIELEAIEDSLGAMRLQHAIDTVRGDNSGRCTRV</sequence>
<dbReference type="EMBL" id="JBHRVU010000005">
    <property type="protein sequence ID" value="MFC3443867.1"/>
    <property type="molecule type" value="Genomic_DNA"/>
</dbReference>
<reference evidence="2" key="1">
    <citation type="journal article" date="2019" name="Int. J. Syst. Evol. Microbiol.">
        <title>The Global Catalogue of Microorganisms (GCM) 10K type strain sequencing project: providing services to taxonomists for standard genome sequencing and annotation.</title>
        <authorList>
            <consortium name="The Broad Institute Genomics Platform"/>
            <consortium name="The Broad Institute Genome Sequencing Center for Infectious Disease"/>
            <person name="Wu L."/>
            <person name="Ma J."/>
        </authorList>
    </citation>
    <scope>NUCLEOTIDE SEQUENCE [LARGE SCALE GENOMIC DNA]</scope>
    <source>
        <strain evidence="2">CCM 7491</strain>
    </source>
</reference>
<comment type="caution">
    <text evidence="1">The sequence shown here is derived from an EMBL/GenBank/DDBJ whole genome shotgun (WGS) entry which is preliminary data.</text>
</comment>
<gene>
    <name evidence="1" type="ORF">ACFOKF_22210</name>
</gene>
<proteinExistence type="predicted"/>
<dbReference type="RefSeq" id="WP_380798764.1">
    <property type="nucleotide sequence ID" value="NZ_JBHRVU010000005.1"/>
</dbReference>
<evidence type="ECO:0000313" key="2">
    <source>
        <dbReference type="Proteomes" id="UP001595681"/>
    </source>
</evidence>
<accession>A0ABV7NNG0</accession>
<dbReference type="Proteomes" id="UP001595681">
    <property type="component" value="Unassembled WGS sequence"/>
</dbReference>
<evidence type="ECO:0000313" key="1">
    <source>
        <dbReference type="EMBL" id="MFC3443867.1"/>
    </source>
</evidence>